<evidence type="ECO:0000256" key="4">
    <source>
        <dbReference type="ARBA" id="ARBA00022679"/>
    </source>
</evidence>
<dbReference type="FunFam" id="3.90.550.10:FF:000024">
    <property type="entry name" value="Hexosyltransferase"/>
    <property type="match status" value="1"/>
</dbReference>
<evidence type="ECO:0000256" key="3">
    <source>
        <dbReference type="ARBA" id="ARBA00022676"/>
    </source>
</evidence>
<dbReference type="EC" id="2.4.1.-" evidence="11"/>
<evidence type="ECO:0000256" key="11">
    <source>
        <dbReference type="RuleBase" id="RU362027"/>
    </source>
</evidence>
<keyword evidence="7" id="KW-1133">Transmembrane helix</keyword>
<evidence type="ECO:0000256" key="7">
    <source>
        <dbReference type="ARBA" id="ARBA00022989"/>
    </source>
</evidence>
<keyword evidence="12" id="KW-0732">Signal</keyword>
<evidence type="ECO:0000256" key="6">
    <source>
        <dbReference type="ARBA" id="ARBA00022968"/>
    </source>
</evidence>
<keyword evidence="3" id="KW-0328">Glycosyltransferase</keyword>
<dbReference type="OMA" id="FWAEERF"/>
<feature type="chain" id="PRO_5004807059" description="Hexosyltransferase" evidence="12">
    <location>
        <begin position="28"/>
        <end position="355"/>
    </location>
</feature>
<proteinExistence type="inferred from homology"/>
<evidence type="ECO:0000256" key="8">
    <source>
        <dbReference type="ARBA" id="ARBA00023136"/>
    </source>
</evidence>
<dbReference type="Pfam" id="PF01501">
    <property type="entry name" value="Glyco_transf_8"/>
    <property type="match status" value="1"/>
</dbReference>
<evidence type="ECO:0000256" key="10">
    <source>
        <dbReference type="ARBA" id="ARBA00060399"/>
    </source>
</evidence>
<dbReference type="eggNOG" id="ENOG502QTN8">
    <property type="taxonomic scope" value="Eukaryota"/>
</dbReference>
<dbReference type="KEGG" id="atr:18432496"/>
<dbReference type="InterPro" id="IPR050748">
    <property type="entry name" value="Glycosyltrans_8_dom-fam"/>
</dbReference>
<evidence type="ECO:0000256" key="5">
    <source>
        <dbReference type="ARBA" id="ARBA00022692"/>
    </source>
</evidence>
<dbReference type="PANTHER" id="PTHR13778">
    <property type="entry name" value="GLYCOSYLTRANSFERASE 8 DOMAIN-CONTAINING PROTEIN"/>
    <property type="match status" value="1"/>
</dbReference>
<evidence type="ECO:0000256" key="9">
    <source>
        <dbReference type="ARBA" id="ARBA00023180"/>
    </source>
</evidence>
<dbReference type="GO" id="GO:0016757">
    <property type="term" value="F:glycosyltransferase activity"/>
    <property type="evidence" value="ECO:0007669"/>
    <property type="project" value="UniProtKB-KW"/>
</dbReference>
<evidence type="ECO:0000256" key="12">
    <source>
        <dbReference type="SAM" id="SignalP"/>
    </source>
</evidence>
<name>W1P3B3_AMBTC</name>
<dbReference type="InterPro" id="IPR002495">
    <property type="entry name" value="Glyco_trans_8"/>
</dbReference>
<dbReference type="OrthoDB" id="411524at2759"/>
<comment type="subcellular location">
    <subcellularLocation>
        <location evidence="10">Endomembrane system</location>
        <topology evidence="10">Single-pass type II membrane protein</topology>
    </subcellularLocation>
</comment>
<dbReference type="Gene3D" id="3.90.550.10">
    <property type="entry name" value="Spore Coat Polysaccharide Biosynthesis Protein SpsA, Chain A"/>
    <property type="match status" value="1"/>
</dbReference>
<keyword evidence="8" id="KW-0472">Membrane</keyword>
<keyword evidence="9" id="KW-0325">Glycoprotein</keyword>
<keyword evidence="6" id="KW-0735">Signal-anchor</keyword>
<dbReference type="SUPFAM" id="SSF53448">
    <property type="entry name" value="Nucleotide-diphospho-sugar transferases"/>
    <property type="match status" value="1"/>
</dbReference>
<dbReference type="AlphaFoldDB" id="W1P3B3"/>
<evidence type="ECO:0000256" key="2">
    <source>
        <dbReference type="ARBA" id="ARBA00006351"/>
    </source>
</evidence>
<gene>
    <name evidence="13" type="ORF">AMTR_s00147p00025700</name>
</gene>
<keyword evidence="14" id="KW-1185">Reference proteome</keyword>
<sequence>MAVSFAYPLLLTLILSQSLHSWPPAEAIRPSYFPAPYLSKFRQAPFFINDGKCPVSGQKSPGIWNPSLIHIALTLDTAYLRGSIAAVHSALFHAGCPENLFFHFLVAETSPPEISPSFVKALFPTLNFKFYPFSPKIVKDLISSSVRQALEQPLNYARNYIADLLPNCVRRVIYLDSDLVLVDDVDKLWRAPLAGKAIGAPEYCHVNFTKYFTPSFWSEKRFSGVFRDRNACYFNTGVMVIDLDKWRRDGYTWQIERWMRVQKEKRIYELGSLPPFLLVFAGKIEGIEHRWNQHGLGGDRVTGSCRDLHPGPVSLLHWSGSGKPWQRLDAGNPCPLDRLWAPYDLYGPSRPYSLR</sequence>
<dbReference type="Proteomes" id="UP000017836">
    <property type="component" value="Unassembled WGS sequence"/>
</dbReference>
<dbReference type="Gramene" id="ERN04342">
    <property type="protein sequence ID" value="ERN04342"/>
    <property type="gene ID" value="AMTR_s00147p00025700"/>
</dbReference>
<evidence type="ECO:0000313" key="13">
    <source>
        <dbReference type="EMBL" id="ERN04342.1"/>
    </source>
</evidence>
<dbReference type="PANTHER" id="PTHR13778:SF48">
    <property type="entry name" value="GALACTURONOSYLTRANSFERASE-LIKE 7-RELATED"/>
    <property type="match status" value="1"/>
</dbReference>
<organism evidence="13 14">
    <name type="scientific">Amborella trichopoda</name>
    <dbReference type="NCBI Taxonomy" id="13333"/>
    <lineage>
        <taxon>Eukaryota</taxon>
        <taxon>Viridiplantae</taxon>
        <taxon>Streptophyta</taxon>
        <taxon>Embryophyta</taxon>
        <taxon>Tracheophyta</taxon>
        <taxon>Spermatophyta</taxon>
        <taxon>Magnoliopsida</taxon>
        <taxon>Amborellales</taxon>
        <taxon>Amborellaceae</taxon>
        <taxon>Amborella</taxon>
    </lineage>
</organism>
<dbReference type="HOGENOM" id="CLU_034713_1_0_1"/>
<reference evidence="14" key="1">
    <citation type="journal article" date="2013" name="Science">
        <title>The Amborella genome and the evolution of flowering plants.</title>
        <authorList>
            <consortium name="Amborella Genome Project"/>
        </authorList>
    </citation>
    <scope>NUCLEOTIDE SEQUENCE [LARGE SCALE GENOMIC DNA]</scope>
</reference>
<accession>W1P3B3</accession>
<evidence type="ECO:0000256" key="1">
    <source>
        <dbReference type="ARBA" id="ARBA00004877"/>
    </source>
</evidence>
<keyword evidence="5" id="KW-0812">Transmembrane</keyword>
<keyword evidence="4" id="KW-0808">Transferase</keyword>
<dbReference type="InterPro" id="IPR029044">
    <property type="entry name" value="Nucleotide-diphossugar_trans"/>
</dbReference>
<dbReference type="GO" id="GO:0005794">
    <property type="term" value="C:Golgi apparatus"/>
    <property type="evidence" value="ECO:0000318"/>
    <property type="project" value="GO_Central"/>
</dbReference>
<protein>
    <recommendedName>
        <fullName evidence="11">Hexosyltransferase</fullName>
        <ecNumber evidence="11">2.4.1.-</ecNumber>
    </recommendedName>
</protein>
<dbReference type="EMBL" id="KI394278">
    <property type="protein sequence ID" value="ERN04342.1"/>
    <property type="molecule type" value="Genomic_DNA"/>
</dbReference>
<comment type="pathway">
    <text evidence="1">Glycan metabolism; pectin biosynthesis.</text>
</comment>
<evidence type="ECO:0000313" key="14">
    <source>
        <dbReference type="Proteomes" id="UP000017836"/>
    </source>
</evidence>
<feature type="signal peptide" evidence="12">
    <location>
        <begin position="1"/>
        <end position="27"/>
    </location>
</feature>
<comment type="similarity">
    <text evidence="2 11">Belongs to the glycosyltransferase 8 family.</text>
</comment>